<comment type="similarity">
    <text evidence="1">Belongs to the protein-tyrosine phosphatase family. Non-receptor class subfamily.</text>
</comment>
<feature type="compositionally biased region" description="Low complexity" evidence="2">
    <location>
        <begin position="40"/>
        <end position="50"/>
    </location>
</feature>
<feature type="compositionally biased region" description="Polar residues" evidence="2">
    <location>
        <begin position="228"/>
        <end position="237"/>
    </location>
</feature>
<dbReference type="OrthoDB" id="6058203at2759"/>
<dbReference type="SUPFAM" id="SSF52799">
    <property type="entry name" value="(Phosphotyrosine protein) phosphatases II"/>
    <property type="match status" value="1"/>
</dbReference>
<dbReference type="CDD" id="cd01446">
    <property type="entry name" value="DSP_MapKP"/>
    <property type="match status" value="1"/>
</dbReference>
<dbReference type="Gene3D" id="3.90.190.10">
    <property type="entry name" value="Protein tyrosine phosphatase superfamily"/>
    <property type="match status" value="1"/>
</dbReference>
<evidence type="ECO:0008006" key="7">
    <source>
        <dbReference type="Google" id="ProtNLM"/>
    </source>
</evidence>
<organism evidence="5 6">
    <name type="scientific">Aspergillus wentii DTO 134E9</name>
    <dbReference type="NCBI Taxonomy" id="1073089"/>
    <lineage>
        <taxon>Eukaryota</taxon>
        <taxon>Fungi</taxon>
        <taxon>Dikarya</taxon>
        <taxon>Ascomycota</taxon>
        <taxon>Pezizomycotina</taxon>
        <taxon>Eurotiomycetes</taxon>
        <taxon>Eurotiomycetidae</taxon>
        <taxon>Eurotiales</taxon>
        <taxon>Aspergillaceae</taxon>
        <taxon>Aspergillus</taxon>
        <taxon>Aspergillus subgen. Cremei</taxon>
    </lineage>
</organism>
<dbReference type="EMBL" id="KV878214">
    <property type="protein sequence ID" value="OJJ33125.1"/>
    <property type="molecule type" value="Genomic_DNA"/>
</dbReference>
<feature type="compositionally biased region" description="Polar residues" evidence="2">
    <location>
        <begin position="161"/>
        <end position="197"/>
    </location>
</feature>
<dbReference type="FunFam" id="3.40.250.10:FF:000051">
    <property type="entry name" value="Protein tyrosine phosphatase (Pyp1), putative"/>
    <property type="match status" value="1"/>
</dbReference>
<dbReference type="STRING" id="1073089.A0A1L9RDY5"/>
<evidence type="ECO:0000256" key="1">
    <source>
        <dbReference type="ARBA" id="ARBA00009649"/>
    </source>
</evidence>
<feature type="domain" description="Tyrosine-protein phosphatase" evidence="3">
    <location>
        <begin position="504"/>
        <end position="600"/>
    </location>
</feature>
<dbReference type="VEuPathDB" id="FungiDB:ASPWEDRAFT_53169"/>
<dbReference type="GeneID" id="63753689"/>
<dbReference type="SUPFAM" id="SSF52821">
    <property type="entry name" value="Rhodanese/Cell cycle control phosphatase"/>
    <property type="match status" value="1"/>
</dbReference>
<gene>
    <name evidence="5" type="ORF">ASPWEDRAFT_53169</name>
</gene>
<dbReference type="PANTHER" id="PTHR19134:SF561">
    <property type="entry name" value="PROTEIN TYROSINE PHOSPHATASE 36E, ISOFORM A"/>
    <property type="match status" value="1"/>
</dbReference>
<dbReference type="PROSITE" id="PS50055">
    <property type="entry name" value="TYR_PHOSPHATASE_PTP"/>
    <property type="match status" value="1"/>
</dbReference>
<dbReference type="InterPro" id="IPR029021">
    <property type="entry name" value="Prot-tyrosine_phosphatase-like"/>
</dbReference>
<dbReference type="Proteomes" id="UP000184383">
    <property type="component" value="Unassembled WGS sequence"/>
</dbReference>
<dbReference type="Pfam" id="PF00102">
    <property type="entry name" value="Y_phosphatase"/>
    <property type="match status" value="1"/>
</dbReference>
<dbReference type="PROSITE" id="PS50206">
    <property type="entry name" value="RHODANESE_3"/>
    <property type="match status" value="1"/>
</dbReference>
<dbReference type="RefSeq" id="XP_040686802.1">
    <property type="nucleotide sequence ID" value="XM_040837841.1"/>
</dbReference>
<evidence type="ECO:0000313" key="5">
    <source>
        <dbReference type="EMBL" id="OJJ33125.1"/>
    </source>
</evidence>
<dbReference type="InterPro" id="IPR036873">
    <property type="entry name" value="Rhodanese-like_dom_sf"/>
</dbReference>
<feature type="region of interest" description="Disordered" evidence="2">
    <location>
        <begin position="1"/>
        <end position="60"/>
    </location>
</feature>
<accession>A0A1L9RDY5</accession>
<feature type="domain" description="Rhodanese" evidence="4">
    <location>
        <begin position="252"/>
        <end position="368"/>
    </location>
</feature>
<dbReference type="InterPro" id="IPR001763">
    <property type="entry name" value="Rhodanese-like_dom"/>
</dbReference>
<reference evidence="6" key="1">
    <citation type="journal article" date="2017" name="Genome Biol.">
        <title>Comparative genomics reveals high biological diversity and specific adaptations in the industrially and medically important fungal genus Aspergillus.</title>
        <authorList>
            <person name="de Vries R.P."/>
            <person name="Riley R."/>
            <person name="Wiebenga A."/>
            <person name="Aguilar-Osorio G."/>
            <person name="Amillis S."/>
            <person name="Uchima C.A."/>
            <person name="Anderluh G."/>
            <person name="Asadollahi M."/>
            <person name="Askin M."/>
            <person name="Barry K."/>
            <person name="Battaglia E."/>
            <person name="Bayram O."/>
            <person name="Benocci T."/>
            <person name="Braus-Stromeyer S.A."/>
            <person name="Caldana C."/>
            <person name="Canovas D."/>
            <person name="Cerqueira G.C."/>
            <person name="Chen F."/>
            <person name="Chen W."/>
            <person name="Choi C."/>
            <person name="Clum A."/>
            <person name="Dos Santos R.A."/>
            <person name="Damasio A.R."/>
            <person name="Diallinas G."/>
            <person name="Emri T."/>
            <person name="Fekete E."/>
            <person name="Flipphi M."/>
            <person name="Freyberg S."/>
            <person name="Gallo A."/>
            <person name="Gournas C."/>
            <person name="Habgood R."/>
            <person name="Hainaut M."/>
            <person name="Harispe M.L."/>
            <person name="Henrissat B."/>
            <person name="Hilden K.S."/>
            <person name="Hope R."/>
            <person name="Hossain A."/>
            <person name="Karabika E."/>
            <person name="Karaffa L."/>
            <person name="Karanyi Z."/>
            <person name="Krasevec N."/>
            <person name="Kuo A."/>
            <person name="Kusch H."/>
            <person name="LaButti K."/>
            <person name="Lagendijk E.L."/>
            <person name="Lapidus A."/>
            <person name="Levasseur A."/>
            <person name="Lindquist E."/>
            <person name="Lipzen A."/>
            <person name="Logrieco A.F."/>
            <person name="MacCabe A."/>
            <person name="Maekelae M.R."/>
            <person name="Malavazi I."/>
            <person name="Melin P."/>
            <person name="Meyer V."/>
            <person name="Mielnichuk N."/>
            <person name="Miskei M."/>
            <person name="Molnar A.P."/>
            <person name="Mule G."/>
            <person name="Ngan C.Y."/>
            <person name="Orejas M."/>
            <person name="Orosz E."/>
            <person name="Ouedraogo J.P."/>
            <person name="Overkamp K.M."/>
            <person name="Park H.-S."/>
            <person name="Perrone G."/>
            <person name="Piumi F."/>
            <person name="Punt P.J."/>
            <person name="Ram A.F."/>
            <person name="Ramon A."/>
            <person name="Rauscher S."/>
            <person name="Record E."/>
            <person name="Riano-Pachon D.M."/>
            <person name="Robert V."/>
            <person name="Roehrig J."/>
            <person name="Ruller R."/>
            <person name="Salamov A."/>
            <person name="Salih N.S."/>
            <person name="Samson R.A."/>
            <person name="Sandor E."/>
            <person name="Sanguinetti M."/>
            <person name="Schuetze T."/>
            <person name="Sepcic K."/>
            <person name="Shelest E."/>
            <person name="Sherlock G."/>
            <person name="Sophianopoulou V."/>
            <person name="Squina F.M."/>
            <person name="Sun H."/>
            <person name="Susca A."/>
            <person name="Todd R.B."/>
            <person name="Tsang A."/>
            <person name="Unkles S.E."/>
            <person name="van de Wiele N."/>
            <person name="van Rossen-Uffink D."/>
            <person name="Oliveira J.V."/>
            <person name="Vesth T.C."/>
            <person name="Visser J."/>
            <person name="Yu J.-H."/>
            <person name="Zhou M."/>
            <person name="Andersen M.R."/>
            <person name="Archer D.B."/>
            <person name="Baker S.E."/>
            <person name="Benoit I."/>
            <person name="Brakhage A.A."/>
            <person name="Braus G.H."/>
            <person name="Fischer R."/>
            <person name="Frisvad J.C."/>
            <person name="Goldman G.H."/>
            <person name="Houbraken J."/>
            <person name="Oakley B."/>
            <person name="Pocsi I."/>
            <person name="Scazzocchio C."/>
            <person name="Seiboth B."/>
            <person name="vanKuyk P.A."/>
            <person name="Wortman J."/>
            <person name="Dyer P.S."/>
            <person name="Grigoriev I.V."/>
        </authorList>
    </citation>
    <scope>NUCLEOTIDE SEQUENCE [LARGE SCALE GENOMIC DNA]</scope>
    <source>
        <strain evidence="6">DTO 134E9</strain>
    </source>
</reference>
<feature type="compositionally biased region" description="Polar residues" evidence="2">
    <location>
        <begin position="10"/>
        <end position="31"/>
    </location>
</feature>
<dbReference type="Gene3D" id="3.40.250.10">
    <property type="entry name" value="Rhodanese-like domain"/>
    <property type="match status" value="1"/>
</dbReference>
<feature type="region of interest" description="Disordered" evidence="2">
    <location>
        <begin position="142"/>
        <end position="237"/>
    </location>
</feature>
<dbReference type="SMART" id="SM00450">
    <property type="entry name" value="RHOD"/>
    <property type="match status" value="1"/>
</dbReference>
<sequence length="1109" mass="124380">MSAMTGPRHSPSSPWPQESPNHQVANASTPASLLPKRDPNSSPHNSNPHPHLTPELSSPNYFAINVENSNSFSNPKQGIHAKLNWDTLASNQTSTSSPRPQVLSQKTVLEGYMDLPKKQPGSDEHKGSVTHALPWNCESQRLAEQKSSHPLHLGQKFLPNSKRNSLTGENTDSRPQSFSLLPQNSSHPIPNQPSQGLQEGLQDRKSFLSGHPSHYAAPKFGSHEPPATSGQMTPQNNSAVSIERCAELLKSVQHDVMLLDVRPYAHFAQANITGALNLCIPTTLLKRPSFNVQKLGNTFTDEADKRSFARWKHCRYIVVYDATTVDMKDAAPLLNVLKKFTAEGWSGDGSFLRGGFKAFLNRFPNLVKQQGPQMAGSSPKKPTSMHISLPSVAPIAGGCALPESSSATIPFFGNIRQHMDLVGGVGQMPLQVPEQLTESRRQRLPLWLREASDPYDKGRNVSEKFLGLEKTELERMKQALSYDKYADNTSTKKFRVAGIEKGTKNRYNDIYPFDHSRVRLKGVPHGDCDYVNGNHMKAEYSNKTYIATQAPVPDTFNDFWRVVWEQDVRLIISLTAEVERGQVKCNPYWESGNYGHLQVKNFSQRHIYMNSPGSKQHSPDLSMPALDAEKFSDERTNETSENPCIIQLFRILMERSSKQLYGAQFRANCKTFRFETEAIEVRASSLALSGDLKLVLVVRGQPKVHLFHIDDQEISYNGTLKSPWTHTGAVEVLKTTFDGDGGIYTLQRFRPTIDEDDPAAEHPFVKHALQSSPSGMIYLVHHEPKNPHGRVRMCAFPDHVDYEPLAFAVADQGTFAVSWQHVRESSENEIILYTLLPESSEDASGIVARLSNSHFHYDKGPITDLTFNDRSSQLLYHYRAQALYGSFQRLNTSSFSTKPKFHENSCMVQFSDSLSLLFSIAIPFFGNHETCLHNGHRMCHWQYLTLGIATHREENWTVACLLKSEALCRARNCGHVLNLERGRRFSDWKIVARLWGFQDPVNSLGSLVAFSNRGTRIAVANWNVIYVWALEPEALIEENANGFYPLNFRSSSSGMIELRPIVLQVGAVCFKLRFMNGEDKLVVITDRGVMSWDLGPLGKGERTIHQLAI</sequence>
<proteinExistence type="inferred from homology"/>
<evidence type="ECO:0000313" key="6">
    <source>
        <dbReference type="Proteomes" id="UP000184383"/>
    </source>
</evidence>
<dbReference type="AlphaFoldDB" id="A0A1L9RDY5"/>
<evidence type="ECO:0000259" key="3">
    <source>
        <dbReference type="PROSITE" id="PS50055"/>
    </source>
</evidence>
<dbReference type="GO" id="GO:0004725">
    <property type="term" value="F:protein tyrosine phosphatase activity"/>
    <property type="evidence" value="ECO:0007669"/>
    <property type="project" value="InterPro"/>
</dbReference>
<evidence type="ECO:0000256" key="2">
    <source>
        <dbReference type="SAM" id="MobiDB-lite"/>
    </source>
</evidence>
<name>A0A1L9RDY5_ASPWE</name>
<dbReference type="SMART" id="SM00194">
    <property type="entry name" value="PTPc"/>
    <property type="match status" value="1"/>
</dbReference>
<dbReference type="InterPro" id="IPR000242">
    <property type="entry name" value="PTP_cat"/>
</dbReference>
<dbReference type="PANTHER" id="PTHR19134">
    <property type="entry name" value="RECEPTOR-TYPE TYROSINE-PROTEIN PHOSPHATASE"/>
    <property type="match status" value="1"/>
</dbReference>
<keyword evidence="6" id="KW-1185">Reference proteome</keyword>
<dbReference type="Pfam" id="PF00581">
    <property type="entry name" value="Rhodanese"/>
    <property type="match status" value="1"/>
</dbReference>
<protein>
    <recommendedName>
        <fullName evidence="7">Tyrosine-protein phosphatase domain-containing protein</fullName>
    </recommendedName>
</protein>
<dbReference type="InterPro" id="IPR050348">
    <property type="entry name" value="Protein-Tyr_Phosphatase"/>
</dbReference>
<evidence type="ECO:0000259" key="4">
    <source>
        <dbReference type="PROSITE" id="PS50206"/>
    </source>
</evidence>
<dbReference type="PRINTS" id="PR00700">
    <property type="entry name" value="PRTYPHPHTASE"/>
</dbReference>